<dbReference type="InterPro" id="IPR013517">
    <property type="entry name" value="FG-GAP"/>
</dbReference>
<dbReference type="Gene3D" id="2.60.40.1510">
    <property type="entry name" value="ntegrin, alpha v. Chain A, domain 3"/>
    <property type="match status" value="1"/>
</dbReference>
<evidence type="ECO:0000256" key="2">
    <source>
        <dbReference type="ARBA" id="ARBA00008054"/>
    </source>
</evidence>
<dbReference type="AlphaFoldDB" id="A0AA40KYC1"/>
<keyword evidence="4" id="KW-0732">Signal</keyword>
<dbReference type="GO" id="GO:0005178">
    <property type="term" value="F:integrin binding"/>
    <property type="evidence" value="ECO:0007669"/>
    <property type="project" value="TreeGrafter"/>
</dbReference>
<feature type="transmembrane region" description="Helical" evidence="13">
    <location>
        <begin position="914"/>
        <end position="938"/>
    </location>
</feature>
<dbReference type="GO" id="GO:0048513">
    <property type="term" value="P:animal organ development"/>
    <property type="evidence" value="ECO:0007669"/>
    <property type="project" value="UniProtKB-ARBA"/>
</dbReference>
<evidence type="ECO:0000256" key="4">
    <source>
        <dbReference type="ARBA" id="ARBA00022729"/>
    </source>
</evidence>
<sequence>MVFFHYNVLAYNLNIDNAKVFNIPKVFNHQRGSYFGFSVALYTDGQDSVLLVSAPRANTSIIENVIEPGTVFQCPINETCKEWIIDRRRNDNYKQYSTINQIKDNAWIGATIAVENKTNPKIVVCAPRLKNNVINKNVSNWFMNGICYLSLMNSTKSFERETETNILSFAKVQEAIYTYGKTNIYNFGMSQVGFSMHMTFNDLKWDLILGSPGVFNWKGTPLLVTKSIHGKTQTVIPSIKNERSIHTNSYFGYAVTSGYFIKDKLWFASGAPRASNMYGAAIIFTFSHNDNAKLEVKKLLIGEQHGEYFGAALSSCNLNGDDKDELIVGAPHWSKNIDEGRIYIFTALNDEIFEKQSFEGKISGSRFGSIITCLGDVDYDGYGDIAVGAPYEEESGAIYIFNGNSNGLPKLYSQRIIGKQFGRNIRGFGISISEPRDINSDKYPDIAVGAYLSEQAVLIKSKPVIIITTKLAHDENKKLFKNSTSFLINLCARYDGINAPKYLQIVKSLKIDQIYRRAHYNTEKNNDNIYKLPDTLYKSKNLCNEFEIHLKENIQNVINPIEISVSINLEKDWNSNDSQIKSNAFCTSCVAINKLLSKTEDSIKLPFAVDCGDDNICTSDVKILLSSDLNSGNRYIIGSTFTTELKIDVLNYGEPAYQAKIYIYIPKILSLGSISSSCMESFYMDSTLEVICDVGNPFLKNKTLTLDLDMNKIRSKVDHVKLWANFDTQSEQKNSFNNTDVLIIYFDVDVDIMIAGKAQDNLYSYSLEDENRKLNNIQFQHIYEIQKFGVSPIDEVILTISVPIYWKHNIEDIQIININETISNLNGQPFYCAYENSTASTTLINKSEIYSTNTELYTQKEFRMNTNFPINFPPDNSGKVNILESHHVIQKIKYKPNNTVIATMFLGSPVAQHIATWIIVLSIVLGILLLILLILALIKIGFFNRNKKKELEALKSETNTHHGITLKTCSSTDIIHEE</sequence>
<feature type="repeat" description="FG-GAP" evidence="12">
    <location>
        <begin position="22"/>
        <end position="83"/>
    </location>
</feature>
<dbReference type="PRINTS" id="PR01185">
    <property type="entry name" value="INTEGRINA"/>
</dbReference>
<dbReference type="PROSITE" id="PS51470">
    <property type="entry name" value="FG_GAP"/>
    <property type="match status" value="4"/>
</dbReference>
<keyword evidence="5" id="KW-0677">Repeat</keyword>
<reference evidence="16" key="1">
    <citation type="submission" date="2021-10" db="EMBL/GenBank/DDBJ databases">
        <title>Melipona bicolor Genome sequencing and assembly.</title>
        <authorList>
            <person name="Araujo N.S."/>
            <person name="Arias M.C."/>
        </authorList>
    </citation>
    <scope>NUCLEOTIDE SEQUENCE</scope>
    <source>
        <strain evidence="16">USP_2M_L1-L4_2017</strain>
        <tissue evidence="16">Whole body</tissue>
    </source>
</reference>
<keyword evidence="3 13" id="KW-0812">Transmembrane</keyword>
<dbReference type="GO" id="GO:0007229">
    <property type="term" value="P:integrin-mediated signaling pathway"/>
    <property type="evidence" value="ECO:0007669"/>
    <property type="project" value="UniProtKB-KW"/>
</dbReference>
<dbReference type="InterPro" id="IPR048285">
    <property type="entry name" value="Integrin_alpha_Ig-like_2"/>
</dbReference>
<keyword evidence="7 13" id="KW-1133">Transmembrane helix</keyword>
<dbReference type="GO" id="GO:0007157">
    <property type="term" value="P:heterophilic cell-cell adhesion via plasma membrane cell adhesion molecules"/>
    <property type="evidence" value="ECO:0007669"/>
    <property type="project" value="UniProtKB-ARBA"/>
</dbReference>
<evidence type="ECO:0000256" key="11">
    <source>
        <dbReference type="ARBA" id="ARBA00023180"/>
    </source>
</evidence>
<comment type="similarity">
    <text evidence="2 13">Belongs to the integrin alpha chain family.</text>
</comment>
<dbReference type="PANTHER" id="PTHR23220">
    <property type="entry name" value="INTEGRIN ALPHA"/>
    <property type="match status" value="1"/>
</dbReference>
<comment type="caution">
    <text evidence="16">The sequence shown here is derived from an EMBL/GenBank/DDBJ whole genome shotgun (WGS) entry which is preliminary data.</text>
</comment>
<evidence type="ECO:0000256" key="7">
    <source>
        <dbReference type="ARBA" id="ARBA00022989"/>
    </source>
</evidence>
<keyword evidence="9 13" id="KW-0472">Membrane</keyword>
<dbReference type="GO" id="GO:0008305">
    <property type="term" value="C:integrin complex"/>
    <property type="evidence" value="ECO:0007669"/>
    <property type="project" value="InterPro"/>
</dbReference>
<feature type="repeat" description="FG-GAP" evidence="12">
    <location>
        <begin position="352"/>
        <end position="410"/>
    </location>
</feature>
<dbReference type="Pfam" id="PF01839">
    <property type="entry name" value="FG-GAP"/>
    <property type="match status" value="2"/>
</dbReference>
<evidence type="ECO:0000256" key="12">
    <source>
        <dbReference type="PROSITE-ProRule" id="PRU00803"/>
    </source>
</evidence>
<feature type="domain" description="Integrin alpha first immunoglubulin-like" evidence="14">
    <location>
        <begin position="461"/>
        <end position="574"/>
    </location>
</feature>
<protein>
    <submittedName>
        <fullName evidence="16">Uncharacterized protein</fullName>
    </submittedName>
</protein>
<dbReference type="InterPro" id="IPR028994">
    <property type="entry name" value="Integrin_alpha_N"/>
</dbReference>
<dbReference type="EMBL" id="JAHYIQ010000001">
    <property type="protein sequence ID" value="KAK1137734.1"/>
    <property type="molecule type" value="Genomic_DNA"/>
</dbReference>
<evidence type="ECO:0000256" key="3">
    <source>
        <dbReference type="ARBA" id="ARBA00022692"/>
    </source>
</evidence>
<dbReference type="Gene3D" id="1.20.5.930">
    <property type="entry name" value="Bicelle-embedded integrin alpha(iib) transmembrane segment"/>
    <property type="match status" value="1"/>
</dbReference>
<evidence type="ECO:0000256" key="8">
    <source>
        <dbReference type="ARBA" id="ARBA00023037"/>
    </source>
</evidence>
<keyword evidence="11" id="KW-0325">Glycoprotein</keyword>
<dbReference type="SUPFAM" id="SSF69318">
    <property type="entry name" value="Integrin alpha N-terminal domain"/>
    <property type="match status" value="1"/>
</dbReference>
<keyword evidence="10 13" id="KW-0675">Receptor</keyword>
<keyword evidence="6 13" id="KW-0130">Cell adhesion</keyword>
<organism evidence="16 17">
    <name type="scientific">Melipona bicolor</name>
    <dbReference type="NCBI Taxonomy" id="60889"/>
    <lineage>
        <taxon>Eukaryota</taxon>
        <taxon>Metazoa</taxon>
        <taxon>Ecdysozoa</taxon>
        <taxon>Arthropoda</taxon>
        <taxon>Hexapoda</taxon>
        <taxon>Insecta</taxon>
        <taxon>Pterygota</taxon>
        <taxon>Neoptera</taxon>
        <taxon>Endopterygota</taxon>
        <taxon>Hymenoptera</taxon>
        <taxon>Apocrita</taxon>
        <taxon>Aculeata</taxon>
        <taxon>Apoidea</taxon>
        <taxon>Anthophila</taxon>
        <taxon>Apidae</taxon>
        <taxon>Melipona</taxon>
    </lineage>
</organism>
<accession>A0AA40KYC1</accession>
<dbReference type="SMART" id="SM00191">
    <property type="entry name" value="Int_alpha"/>
    <property type="match status" value="5"/>
</dbReference>
<evidence type="ECO:0000256" key="13">
    <source>
        <dbReference type="RuleBase" id="RU003762"/>
    </source>
</evidence>
<dbReference type="InterPro" id="IPR013649">
    <property type="entry name" value="Integrin_alpha_Ig-like_1"/>
</dbReference>
<name>A0AA40KYC1_9HYME</name>
<dbReference type="PANTHER" id="PTHR23220:SF83">
    <property type="entry name" value="INTEGRIN ALPHA-PS3-RELATED"/>
    <property type="match status" value="1"/>
</dbReference>
<feature type="repeat" description="FG-GAP" evidence="12">
    <location>
        <begin position="414"/>
        <end position="476"/>
    </location>
</feature>
<dbReference type="Gene3D" id="2.130.10.130">
    <property type="entry name" value="Integrin alpha, N-terminal"/>
    <property type="match status" value="1"/>
</dbReference>
<dbReference type="InterPro" id="IPR032695">
    <property type="entry name" value="Integrin_dom_sf"/>
</dbReference>
<dbReference type="Gene3D" id="2.60.40.1460">
    <property type="entry name" value="Integrin domains. Chain A, domain 2"/>
    <property type="match status" value="1"/>
</dbReference>
<dbReference type="Proteomes" id="UP001177670">
    <property type="component" value="Unassembled WGS sequence"/>
</dbReference>
<comment type="subcellular location">
    <subcellularLocation>
        <location evidence="1 13">Membrane</location>
        <topology evidence="1 13">Single-pass type I membrane protein</topology>
    </subcellularLocation>
</comment>
<dbReference type="GO" id="GO:0033627">
    <property type="term" value="P:cell adhesion mediated by integrin"/>
    <property type="evidence" value="ECO:0007669"/>
    <property type="project" value="TreeGrafter"/>
</dbReference>
<feature type="repeat" description="FG-GAP" evidence="12">
    <location>
        <begin position="295"/>
        <end position="350"/>
    </location>
</feature>
<feature type="domain" description="Integrin alpha second immunoglobulin-like" evidence="15">
    <location>
        <begin position="611"/>
        <end position="737"/>
    </location>
</feature>
<evidence type="ECO:0000313" key="17">
    <source>
        <dbReference type="Proteomes" id="UP001177670"/>
    </source>
</evidence>
<evidence type="ECO:0000256" key="1">
    <source>
        <dbReference type="ARBA" id="ARBA00004479"/>
    </source>
</evidence>
<evidence type="ECO:0000259" key="14">
    <source>
        <dbReference type="Pfam" id="PF08441"/>
    </source>
</evidence>
<evidence type="ECO:0000256" key="6">
    <source>
        <dbReference type="ARBA" id="ARBA00022889"/>
    </source>
</evidence>
<dbReference type="InterPro" id="IPR000413">
    <property type="entry name" value="Integrin_alpha"/>
</dbReference>
<evidence type="ECO:0000259" key="15">
    <source>
        <dbReference type="Pfam" id="PF20805"/>
    </source>
</evidence>
<evidence type="ECO:0000256" key="9">
    <source>
        <dbReference type="ARBA" id="ARBA00023136"/>
    </source>
</evidence>
<keyword evidence="8 13" id="KW-0401">Integrin</keyword>
<evidence type="ECO:0000256" key="10">
    <source>
        <dbReference type="ARBA" id="ARBA00023170"/>
    </source>
</evidence>
<dbReference type="GO" id="GO:0007160">
    <property type="term" value="P:cell-matrix adhesion"/>
    <property type="evidence" value="ECO:0007669"/>
    <property type="project" value="TreeGrafter"/>
</dbReference>
<gene>
    <name evidence="16" type="ORF">K0M31_002228</name>
</gene>
<evidence type="ECO:0000313" key="16">
    <source>
        <dbReference type="EMBL" id="KAK1137734.1"/>
    </source>
</evidence>
<dbReference type="SUPFAM" id="SSF69179">
    <property type="entry name" value="Integrin domains"/>
    <property type="match status" value="1"/>
</dbReference>
<evidence type="ECO:0000256" key="5">
    <source>
        <dbReference type="ARBA" id="ARBA00022737"/>
    </source>
</evidence>
<keyword evidence="17" id="KW-1185">Reference proteome</keyword>
<dbReference type="InterPro" id="IPR013519">
    <property type="entry name" value="Int_alpha_beta-p"/>
</dbReference>
<dbReference type="Pfam" id="PF08441">
    <property type="entry name" value="Integrin_A_Ig_1"/>
    <property type="match status" value="1"/>
</dbReference>
<proteinExistence type="inferred from homology"/>
<dbReference type="GO" id="GO:0009897">
    <property type="term" value="C:external side of plasma membrane"/>
    <property type="evidence" value="ECO:0007669"/>
    <property type="project" value="TreeGrafter"/>
</dbReference>
<dbReference type="Pfam" id="PF20805">
    <property type="entry name" value="Integrin_A_Ig_2"/>
    <property type="match status" value="1"/>
</dbReference>